<protein>
    <recommendedName>
        <fullName evidence="8">AMP-dependent synthetase/ligase domain-containing protein</fullName>
    </recommendedName>
</protein>
<reference evidence="7" key="1">
    <citation type="submission" date="2018-05" db="EMBL/GenBank/DDBJ databases">
        <authorList>
            <person name="Lanie J.A."/>
            <person name="Ng W.-L."/>
            <person name="Kazmierczak K.M."/>
            <person name="Andrzejewski T.M."/>
            <person name="Davidsen T.M."/>
            <person name="Wayne K.J."/>
            <person name="Tettelin H."/>
            <person name="Glass J.I."/>
            <person name="Rusch D."/>
            <person name="Podicherti R."/>
            <person name="Tsui H.-C.T."/>
            <person name="Winkler M.E."/>
        </authorList>
    </citation>
    <scope>NUCLEOTIDE SEQUENCE</scope>
</reference>
<comment type="similarity">
    <text evidence="1">Belongs to the ATP-dependent AMP-binding enzyme family.</text>
</comment>
<feature type="domain" description="AMP-dependent synthetase/ligase" evidence="5">
    <location>
        <begin position="102"/>
        <end position="473"/>
    </location>
</feature>
<dbReference type="GO" id="GO:0006629">
    <property type="term" value="P:lipid metabolic process"/>
    <property type="evidence" value="ECO:0007669"/>
    <property type="project" value="InterPro"/>
</dbReference>
<dbReference type="PANTHER" id="PTHR42921:SF1">
    <property type="entry name" value="ACETOACETYL-COA SYNTHETASE"/>
    <property type="match status" value="1"/>
</dbReference>
<evidence type="ECO:0000256" key="1">
    <source>
        <dbReference type="ARBA" id="ARBA00006432"/>
    </source>
</evidence>
<dbReference type="InterPro" id="IPR032387">
    <property type="entry name" value="ACAS_N"/>
</dbReference>
<dbReference type="InterPro" id="IPR005914">
    <property type="entry name" value="Acac_CoA_synth"/>
</dbReference>
<evidence type="ECO:0000256" key="2">
    <source>
        <dbReference type="ARBA" id="ARBA00022598"/>
    </source>
</evidence>
<dbReference type="InterPro" id="IPR045851">
    <property type="entry name" value="AMP-bd_C_sf"/>
</dbReference>
<keyword evidence="2" id="KW-0436">Ligase</keyword>
<dbReference type="PROSITE" id="PS00455">
    <property type="entry name" value="AMP_BINDING"/>
    <property type="match status" value="1"/>
</dbReference>
<keyword evidence="3" id="KW-0547">Nucleotide-binding</keyword>
<dbReference type="Pfam" id="PF16177">
    <property type="entry name" value="ACAS_N"/>
    <property type="match status" value="1"/>
</dbReference>
<dbReference type="Gene3D" id="3.30.300.30">
    <property type="match status" value="1"/>
</dbReference>
<evidence type="ECO:0000256" key="4">
    <source>
        <dbReference type="ARBA" id="ARBA00022840"/>
    </source>
</evidence>
<evidence type="ECO:0000259" key="6">
    <source>
        <dbReference type="Pfam" id="PF16177"/>
    </source>
</evidence>
<keyword evidence="4" id="KW-0067">ATP-binding</keyword>
<organism evidence="7">
    <name type="scientific">marine metagenome</name>
    <dbReference type="NCBI Taxonomy" id="408172"/>
    <lineage>
        <taxon>unclassified sequences</taxon>
        <taxon>metagenomes</taxon>
        <taxon>ecological metagenomes</taxon>
    </lineage>
</organism>
<feature type="domain" description="Acetyl-coenzyme A synthetase N-terminal" evidence="6">
    <location>
        <begin position="36"/>
        <end position="97"/>
    </location>
</feature>
<evidence type="ECO:0000313" key="7">
    <source>
        <dbReference type="EMBL" id="SUZ59583.1"/>
    </source>
</evidence>
<dbReference type="CDD" id="cd05943">
    <property type="entry name" value="AACS"/>
    <property type="match status" value="1"/>
</dbReference>
<dbReference type="EMBL" id="UINC01000687">
    <property type="protein sequence ID" value="SUZ59583.1"/>
    <property type="molecule type" value="Genomic_DNA"/>
</dbReference>
<dbReference type="AlphaFoldDB" id="A0A381P1N6"/>
<dbReference type="InterPro" id="IPR020845">
    <property type="entry name" value="AMP-binding_CS"/>
</dbReference>
<name>A0A381P1N6_9ZZZZ</name>
<dbReference type="InterPro" id="IPR000873">
    <property type="entry name" value="AMP-dep_synth/lig_dom"/>
</dbReference>
<dbReference type="GO" id="GO:0005524">
    <property type="term" value="F:ATP binding"/>
    <property type="evidence" value="ECO:0007669"/>
    <property type="project" value="UniProtKB-KW"/>
</dbReference>
<dbReference type="NCBIfam" id="TIGR01217">
    <property type="entry name" value="ac_ac_CoA_syn"/>
    <property type="match status" value="1"/>
</dbReference>
<evidence type="ECO:0000256" key="3">
    <source>
        <dbReference type="ARBA" id="ARBA00022741"/>
    </source>
</evidence>
<evidence type="ECO:0008006" key="8">
    <source>
        <dbReference type="Google" id="ProtNLM"/>
    </source>
</evidence>
<dbReference type="PANTHER" id="PTHR42921">
    <property type="entry name" value="ACETOACETYL-COA SYNTHETASE"/>
    <property type="match status" value="1"/>
</dbReference>
<dbReference type="SUPFAM" id="SSF56801">
    <property type="entry name" value="Acetyl-CoA synthetase-like"/>
    <property type="match status" value="1"/>
</dbReference>
<dbReference type="InterPro" id="IPR042099">
    <property type="entry name" value="ANL_N_sf"/>
</dbReference>
<sequence length="653" mass="72058">MSTPLWQPSQQEIEKTLLTHFSKKIQQKYKLPNIKYSTLHQWSIEFPELFWEEVWRDCEVRCSVPWSKVMSKTSFSEKIGTEPSGWFTGARLNFAENLLAQGKAENEALCFIGEDASTRSLSYADLRKAVAQCASGMKALGVTANDRVAAVLPNCPEAVIGMLAAASLGAIWSSCSPDFGINGIYDRLGQISPKILITVNAYNYNGKEHQCLDKIREISQRISSIESVFVAAFTETPMELQGKEQPWEALLDTSAGPLAFAQLPFDHPLYILYSSGTTGLPKSIVHGAGGTLLKHLTEHRYHADVQFGDRLFYFTTCGWMMWNWLASGLASGATLILYDGAPGFPDMGRMWRLIDDQRITHFGTSPKFLGAVNKAGYSPKANNQLNSLRVILSTGSPLPSDLFSWVYAEVASVALMSVAGGTDIVGCFMGGNPNLPVYSEELQCKGLGMDILAYNPEGKSVVCEKGELVCATPFPSTPICFWNDKAAEKYHQAYFEQFPGVWTHGDFIEITERGGVIIFGRSDTVLNPAGVRIGTSEIYRPVEEMSEIMDSLVVAQPWESDVRIVLFVVLRDGLQLDAELVAKIKAAVRRDNTPRHVPSLILAIPEVPRTISGKKVEKAALQTIKHEIVENTAALANPESLDYFSKLSEELSQ</sequence>
<accession>A0A381P1N6</accession>
<proteinExistence type="inferred from homology"/>
<dbReference type="NCBIfam" id="NF002937">
    <property type="entry name" value="PRK03584.1"/>
    <property type="match status" value="1"/>
</dbReference>
<dbReference type="Pfam" id="PF00501">
    <property type="entry name" value="AMP-binding"/>
    <property type="match status" value="1"/>
</dbReference>
<dbReference type="GO" id="GO:0030729">
    <property type="term" value="F:acetoacetate-CoA ligase activity"/>
    <property type="evidence" value="ECO:0007669"/>
    <property type="project" value="InterPro"/>
</dbReference>
<dbReference type="Gene3D" id="3.40.50.12780">
    <property type="entry name" value="N-terminal domain of ligase-like"/>
    <property type="match status" value="1"/>
</dbReference>
<gene>
    <name evidence="7" type="ORF">METZ01_LOCUS12437</name>
</gene>
<evidence type="ECO:0000259" key="5">
    <source>
        <dbReference type="Pfam" id="PF00501"/>
    </source>
</evidence>